<dbReference type="GO" id="GO:0008417">
    <property type="term" value="F:fucosyltransferase activity"/>
    <property type="evidence" value="ECO:0007669"/>
    <property type="project" value="InterPro"/>
</dbReference>
<dbReference type="Pfam" id="PF00852">
    <property type="entry name" value="Glyco_transf_10"/>
    <property type="match status" value="1"/>
</dbReference>
<keyword evidence="5" id="KW-0333">Golgi apparatus</keyword>
<feature type="signal peptide" evidence="6">
    <location>
        <begin position="1"/>
        <end position="25"/>
    </location>
</feature>
<sequence>MSPTHFAVAAALALILLVSFSYLHSSITISTCVFLLPAGAARLAQPQHQAIPTGGVNAVALQDSLEQSQEQEGEKSKCKAWQDSISAIGFVEIKLPPGARDFEEEPIRIYETKQLYYPQQHCDVGCRTFTPSAPPKDDDTPWDAVAHFDSHPNEINRSLGSTFVLRNIESPSNFGHQLSVDRARSDGYDVTVAFELDADVPVVYTNFDGAGDFFARPIDYEDKVPATAAFISNCDMVTSFRMEAMQRMRELGVVVDSYGKCGHTKNVTGELPRHKRETVFALGHDDWYGMEHVYKYESKLGLTQRYMFYCAFENSIWPDYVTEKFYHGLRTGAVPIVLGAPNVGEFAPSPDSFLQIRSLEDIPAVVEKMKEAMRNRTYYESMLAWKSEAPSETFRAITDMPAVHPTCRLCILLADRIRQKEWREGRGNSSLLKNRSSAGSYFEQRPIAPFIIPARSFDHCSCISDGPTPEVMSTKYLLFVRERGLFRFRPVFLGSEDLTLNGLHRAIIEGFMKMHHRVTWQEHREISSGLAARISSWERPVVHRVYEVGRTQRQVLFGNGSLQHDAQVEALVKSQPCPRLEAIFV</sequence>
<evidence type="ECO:0000256" key="2">
    <source>
        <dbReference type="ARBA" id="ARBA00008919"/>
    </source>
</evidence>
<dbReference type="PANTHER" id="PTHR11929:SF220">
    <property type="entry name" value="FUCOSYLTRANSFERASE"/>
    <property type="match status" value="1"/>
</dbReference>
<dbReference type="InterPro" id="IPR038577">
    <property type="entry name" value="GT10-like_C_sf"/>
</dbReference>
<dbReference type="InterPro" id="IPR055270">
    <property type="entry name" value="Glyco_tran_10_C"/>
</dbReference>
<dbReference type="SUPFAM" id="SSF53756">
    <property type="entry name" value="UDP-Glycosyltransferase/glycogen phosphorylase"/>
    <property type="match status" value="1"/>
</dbReference>
<comment type="subcellular location">
    <subcellularLocation>
        <location evidence="5">Golgi apparatus</location>
        <location evidence="5">Golgi stack membrane</location>
        <topology evidence="5">Single-pass type II membrane protein</topology>
    </subcellularLocation>
</comment>
<keyword evidence="3 5" id="KW-0328">Glycosyltransferase</keyword>
<evidence type="ECO:0000256" key="6">
    <source>
        <dbReference type="SAM" id="SignalP"/>
    </source>
</evidence>
<evidence type="ECO:0000259" key="7">
    <source>
        <dbReference type="Pfam" id="PF00852"/>
    </source>
</evidence>
<evidence type="ECO:0000256" key="3">
    <source>
        <dbReference type="ARBA" id="ARBA00022676"/>
    </source>
</evidence>
<keyword evidence="4 5" id="KW-0808">Transferase</keyword>
<keyword evidence="5" id="KW-0812">Transmembrane</keyword>
<evidence type="ECO:0000313" key="9">
    <source>
        <dbReference type="Proteomes" id="UP000054558"/>
    </source>
</evidence>
<dbReference type="Gene3D" id="3.40.50.11660">
    <property type="entry name" value="Glycosyl transferase family 10, C-terminal domain"/>
    <property type="match status" value="1"/>
</dbReference>
<dbReference type="Proteomes" id="UP000054558">
    <property type="component" value="Unassembled WGS sequence"/>
</dbReference>
<evidence type="ECO:0000256" key="4">
    <source>
        <dbReference type="ARBA" id="ARBA00022679"/>
    </source>
</evidence>
<dbReference type="STRING" id="105231.A0A1Y1I2L5"/>
<keyword evidence="5" id="KW-0472">Membrane</keyword>
<keyword evidence="9" id="KW-1185">Reference proteome</keyword>
<proteinExistence type="inferred from homology"/>
<dbReference type="OMA" id="CRQCQAS"/>
<dbReference type="PANTHER" id="PTHR11929">
    <property type="entry name" value="ALPHA- 1,3 -FUCOSYLTRANSFERASE"/>
    <property type="match status" value="1"/>
</dbReference>
<dbReference type="EMBL" id="DF237129">
    <property type="protein sequence ID" value="GAQ84202.1"/>
    <property type="molecule type" value="Genomic_DNA"/>
</dbReference>
<feature type="domain" description="Fucosyltransferase C-terminal" evidence="7">
    <location>
        <begin position="223"/>
        <end position="418"/>
    </location>
</feature>
<feature type="chain" id="PRO_5013208640" description="Fucosyltransferase" evidence="6">
    <location>
        <begin position="26"/>
        <end position="585"/>
    </location>
</feature>
<reference evidence="8 9" key="1">
    <citation type="journal article" date="2014" name="Nat. Commun.">
        <title>Klebsormidium flaccidum genome reveals primary factors for plant terrestrial adaptation.</title>
        <authorList>
            <person name="Hori K."/>
            <person name="Maruyama F."/>
            <person name="Fujisawa T."/>
            <person name="Togashi T."/>
            <person name="Yamamoto N."/>
            <person name="Seo M."/>
            <person name="Sato S."/>
            <person name="Yamada T."/>
            <person name="Mori H."/>
            <person name="Tajima N."/>
            <person name="Moriyama T."/>
            <person name="Ikeuchi M."/>
            <person name="Watanabe M."/>
            <person name="Wada H."/>
            <person name="Kobayashi K."/>
            <person name="Saito M."/>
            <person name="Masuda T."/>
            <person name="Sasaki-Sekimoto Y."/>
            <person name="Mashiguchi K."/>
            <person name="Awai K."/>
            <person name="Shimojima M."/>
            <person name="Masuda S."/>
            <person name="Iwai M."/>
            <person name="Nobusawa T."/>
            <person name="Narise T."/>
            <person name="Kondo S."/>
            <person name="Saito H."/>
            <person name="Sato R."/>
            <person name="Murakawa M."/>
            <person name="Ihara Y."/>
            <person name="Oshima-Yamada Y."/>
            <person name="Ohtaka K."/>
            <person name="Satoh M."/>
            <person name="Sonobe K."/>
            <person name="Ishii M."/>
            <person name="Ohtani R."/>
            <person name="Kanamori-Sato M."/>
            <person name="Honoki R."/>
            <person name="Miyazaki D."/>
            <person name="Mochizuki H."/>
            <person name="Umetsu J."/>
            <person name="Higashi K."/>
            <person name="Shibata D."/>
            <person name="Kamiya Y."/>
            <person name="Sato N."/>
            <person name="Nakamura Y."/>
            <person name="Tabata S."/>
            <person name="Ida S."/>
            <person name="Kurokawa K."/>
            <person name="Ohta H."/>
        </authorList>
    </citation>
    <scope>NUCLEOTIDE SEQUENCE [LARGE SCALE GENOMIC DNA]</scope>
    <source>
        <strain evidence="8 9">NIES-2285</strain>
    </source>
</reference>
<dbReference type="AlphaFoldDB" id="A0A1Y1I2L5"/>
<dbReference type="GO" id="GO:0032580">
    <property type="term" value="C:Golgi cisterna membrane"/>
    <property type="evidence" value="ECO:0007669"/>
    <property type="project" value="UniProtKB-SubCell"/>
</dbReference>
<protein>
    <recommendedName>
        <fullName evidence="5">Fucosyltransferase</fullName>
        <ecNumber evidence="5">2.4.1.-</ecNumber>
    </recommendedName>
</protein>
<evidence type="ECO:0000313" key="8">
    <source>
        <dbReference type="EMBL" id="GAQ84202.1"/>
    </source>
</evidence>
<comment type="similarity">
    <text evidence="2 5">Belongs to the glycosyltransferase 10 family.</text>
</comment>
<gene>
    <name evidence="8" type="ORF">KFL_001800100</name>
</gene>
<name>A0A1Y1I2L5_KLENI</name>
<keyword evidence="6" id="KW-0732">Signal</keyword>
<comment type="pathway">
    <text evidence="1">Protein modification; protein glycosylation.</text>
</comment>
<dbReference type="EC" id="2.4.1.-" evidence="5"/>
<organism evidence="8 9">
    <name type="scientific">Klebsormidium nitens</name>
    <name type="common">Green alga</name>
    <name type="synonym">Ulothrix nitens</name>
    <dbReference type="NCBI Taxonomy" id="105231"/>
    <lineage>
        <taxon>Eukaryota</taxon>
        <taxon>Viridiplantae</taxon>
        <taxon>Streptophyta</taxon>
        <taxon>Klebsormidiophyceae</taxon>
        <taxon>Klebsormidiales</taxon>
        <taxon>Klebsormidiaceae</taxon>
        <taxon>Klebsormidium</taxon>
    </lineage>
</organism>
<dbReference type="OrthoDB" id="427096at2759"/>
<dbReference type="UniPathway" id="UPA00378"/>
<evidence type="ECO:0000256" key="5">
    <source>
        <dbReference type="RuleBase" id="RU003832"/>
    </source>
</evidence>
<dbReference type="InterPro" id="IPR001503">
    <property type="entry name" value="Glyco_trans_10"/>
</dbReference>
<evidence type="ECO:0000256" key="1">
    <source>
        <dbReference type="ARBA" id="ARBA00004922"/>
    </source>
</evidence>
<accession>A0A1Y1I2L5</accession>